<sequence>MVHFRFISSFGPSINTRTQVRCSRFAPNSSALPQGESPFFRSKSYQPNSSSFQVCFRMKKGVPIPSPFIIIILISSTKIDIGSNSEIGITVGNKINMRMRCGKLRSDFEVPIS</sequence>
<comment type="caution">
    <text evidence="1">The sequence shown here is derived from an EMBL/GenBank/DDBJ whole genome shotgun (WGS) entry which is preliminary data.</text>
</comment>
<evidence type="ECO:0000313" key="1">
    <source>
        <dbReference type="EMBL" id="KAJ0227499.1"/>
    </source>
</evidence>
<dbReference type="Proteomes" id="UP000235145">
    <property type="component" value="Unassembled WGS sequence"/>
</dbReference>
<evidence type="ECO:0000313" key="2">
    <source>
        <dbReference type="Proteomes" id="UP000235145"/>
    </source>
</evidence>
<dbReference type="AlphaFoldDB" id="A0A9R1XVL0"/>
<gene>
    <name evidence="1" type="ORF">LSAT_V11C100050110</name>
</gene>
<protein>
    <submittedName>
        <fullName evidence="1">Uncharacterized protein</fullName>
    </submittedName>
</protein>
<organism evidence="1 2">
    <name type="scientific">Lactuca sativa</name>
    <name type="common">Garden lettuce</name>
    <dbReference type="NCBI Taxonomy" id="4236"/>
    <lineage>
        <taxon>Eukaryota</taxon>
        <taxon>Viridiplantae</taxon>
        <taxon>Streptophyta</taxon>
        <taxon>Embryophyta</taxon>
        <taxon>Tracheophyta</taxon>
        <taxon>Spermatophyta</taxon>
        <taxon>Magnoliopsida</taxon>
        <taxon>eudicotyledons</taxon>
        <taxon>Gunneridae</taxon>
        <taxon>Pentapetalae</taxon>
        <taxon>asterids</taxon>
        <taxon>campanulids</taxon>
        <taxon>Asterales</taxon>
        <taxon>Asteraceae</taxon>
        <taxon>Cichorioideae</taxon>
        <taxon>Cichorieae</taxon>
        <taxon>Lactucinae</taxon>
        <taxon>Lactuca</taxon>
    </lineage>
</organism>
<reference evidence="1 2" key="1">
    <citation type="journal article" date="2017" name="Nat. Commun.">
        <title>Genome assembly with in vitro proximity ligation data and whole-genome triplication in lettuce.</title>
        <authorList>
            <person name="Reyes-Chin-Wo S."/>
            <person name="Wang Z."/>
            <person name="Yang X."/>
            <person name="Kozik A."/>
            <person name="Arikit S."/>
            <person name="Song C."/>
            <person name="Xia L."/>
            <person name="Froenicke L."/>
            <person name="Lavelle D.O."/>
            <person name="Truco M.J."/>
            <person name="Xia R."/>
            <person name="Zhu S."/>
            <person name="Xu C."/>
            <person name="Xu H."/>
            <person name="Xu X."/>
            <person name="Cox K."/>
            <person name="Korf I."/>
            <person name="Meyers B.C."/>
            <person name="Michelmore R.W."/>
        </authorList>
    </citation>
    <scope>NUCLEOTIDE SEQUENCE [LARGE SCALE GENOMIC DNA]</scope>
    <source>
        <strain evidence="2">cv. Salinas</strain>
        <tissue evidence="1">Seedlings</tissue>
    </source>
</reference>
<dbReference type="EMBL" id="NBSK02000001">
    <property type="protein sequence ID" value="KAJ0227499.1"/>
    <property type="molecule type" value="Genomic_DNA"/>
</dbReference>
<name>A0A9R1XVL0_LACSA</name>
<accession>A0A9R1XVL0</accession>
<keyword evidence="2" id="KW-1185">Reference proteome</keyword>
<proteinExistence type="predicted"/>